<dbReference type="EMBL" id="JBHTIS010001285">
    <property type="protein sequence ID" value="MFD1047862.1"/>
    <property type="molecule type" value="Genomic_DNA"/>
</dbReference>
<keyword evidence="2" id="KW-0238">DNA-binding</keyword>
<sequence>MSRLTLPPRTMLRDSVYESIKAMLMDNDLAPGSRLSIDAIARTLEVSPTPVREAMTKLEADGLVAKRPHAGFVV</sequence>
<dbReference type="SMART" id="SM00345">
    <property type="entry name" value="HTH_GNTR"/>
    <property type="match status" value="1"/>
</dbReference>
<dbReference type="InterPro" id="IPR036390">
    <property type="entry name" value="WH_DNA-bd_sf"/>
</dbReference>
<dbReference type="Proteomes" id="UP001597045">
    <property type="component" value="Unassembled WGS sequence"/>
</dbReference>
<evidence type="ECO:0000256" key="3">
    <source>
        <dbReference type="ARBA" id="ARBA00023163"/>
    </source>
</evidence>
<evidence type="ECO:0000313" key="5">
    <source>
        <dbReference type="EMBL" id="MFD1047862.1"/>
    </source>
</evidence>
<dbReference type="InterPro" id="IPR036388">
    <property type="entry name" value="WH-like_DNA-bd_sf"/>
</dbReference>
<evidence type="ECO:0000256" key="2">
    <source>
        <dbReference type="ARBA" id="ARBA00023125"/>
    </source>
</evidence>
<keyword evidence="6" id="KW-1185">Reference proteome</keyword>
<protein>
    <submittedName>
        <fullName evidence="5">GntR family transcriptional regulator</fullName>
    </submittedName>
</protein>
<feature type="non-terminal residue" evidence="5">
    <location>
        <position position="74"/>
    </location>
</feature>
<name>A0ABW3MCL8_9PSEU</name>
<dbReference type="CDD" id="cd07377">
    <property type="entry name" value="WHTH_GntR"/>
    <property type="match status" value="1"/>
</dbReference>
<evidence type="ECO:0000256" key="1">
    <source>
        <dbReference type="ARBA" id="ARBA00023015"/>
    </source>
</evidence>
<proteinExistence type="predicted"/>
<gene>
    <name evidence="5" type="ORF">ACFQ1S_21135</name>
</gene>
<keyword evidence="1" id="KW-0805">Transcription regulation</keyword>
<reference evidence="6" key="1">
    <citation type="journal article" date="2019" name="Int. J. Syst. Evol. Microbiol.">
        <title>The Global Catalogue of Microorganisms (GCM) 10K type strain sequencing project: providing services to taxonomists for standard genome sequencing and annotation.</title>
        <authorList>
            <consortium name="The Broad Institute Genomics Platform"/>
            <consortium name="The Broad Institute Genome Sequencing Center for Infectious Disease"/>
            <person name="Wu L."/>
            <person name="Ma J."/>
        </authorList>
    </citation>
    <scope>NUCLEOTIDE SEQUENCE [LARGE SCALE GENOMIC DNA]</scope>
    <source>
        <strain evidence="6">JCM 31486</strain>
    </source>
</reference>
<dbReference type="PROSITE" id="PS50949">
    <property type="entry name" value="HTH_GNTR"/>
    <property type="match status" value="1"/>
</dbReference>
<dbReference type="InterPro" id="IPR000524">
    <property type="entry name" value="Tscrpt_reg_HTH_GntR"/>
</dbReference>
<dbReference type="PANTHER" id="PTHR43537:SF45">
    <property type="entry name" value="GNTR FAMILY REGULATORY PROTEIN"/>
    <property type="match status" value="1"/>
</dbReference>
<keyword evidence="3" id="KW-0804">Transcription</keyword>
<feature type="domain" description="HTH gntR-type" evidence="4">
    <location>
        <begin position="10"/>
        <end position="74"/>
    </location>
</feature>
<evidence type="ECO:0000313" key="6">
    <source>
        <dbReference type="Proteomes" id="UP001597045"/>
    </source>
</evidence>
<accession>A0ABW3MCL8</accession>
<dbReference type="Pfam" id="PF00392">
    <property type="entry name" value="GntR"/>
    <property type="match status" value="1"/>
</dbReference>
<comment type="caution">
    <text evidence="5">The sequence shown here is derived from an EMBL/GenBank/DDBJ whole genome shotgun (WGS) entry which is preliminary data.</text>
</comment>
<dbReference type="PANTHER" id="PTHR43537">
    <property type="entry name" value="TRANSCRIPTIONAL REGULATOR, GNTR FAMILY"/>
    <property type="match status" value="1"/>
</dbReference>
<dbReference type="Gene3D" id="1.10.10.10">
    <property type="entry name" value="Winged helix-like DNA-binding domain superfamily/Winged helix DNA-binding domain"/>
    <property type="match status" value="1"/>
</dbReference>
<dbReference type="SUPFAM" id="SSF46785">
    <property type="entry name" value="Winged helix' DNA-binding domain"/>
    <property type="match status" value="1"/>
</dbReference>
<evidence type="ECO:0000259" key="4">
    <source>
        <dbReference type="PROSITE" id="PS50949"/>
    </source>
</evidence>
<organism evidence="5 6">
    <name type="scientific">Kibdelosporangium lantanae</name>
    <dbReference type="NCBI Taxonomy" id="1497396"/>
    <lineage>
        <taxon>Bacteria</taxon>
        <taxon>Bacillati</taxon>
        <taxon>Actinomycetota</taxon>
        <taxon>Actinomycetes</taxon>
        <taxon>Pseudonocardiales</taxon>
        <taxon>Pseudonocardiaceae</taxon>
        <taxon>Kibdelosporangium</taxon>
    </lineage>
</organism>